<evidence type="ECO:0000313" key="3">
    <source>
        <dbReference type="WBParaSite" id="Gr19_v10_g1982.t1"/>
    </source>
</evidence>
<evidence type="ECO:0000256" key="1">
    <source>
        <dbReference type="SAM" id="SignalP"/>
    </source>
</evidence>
<dbReference type="WBParaSite" id="Gr19_v10_g1982.t1">
    <property type="protein sequence ID" value="Gr19_v10_g1982.t1"/>
    <property type="gene ID" value="Gr19_v10_g1982"/>
</dbReference>
<keyword evidence="1" id="KW-0732">Signal</keyword>
<reference evidence="3" key="1">
    <citation type="submission" date="2022-11" db="UniProtKB">
        <authorList>
            <consortium name="WormBaseParasite"/>
        </authorList>
    </citation>
    <scope>IDENTIFICATION</scope>
</reference>
<evidence type="ECO:0000313" key="2">
    <source>
        <dbReference type="Proteomes" id="UP000887572"/>
    </source>
</evidence>
<proteinExistence type="predicted"/>
<feature type="chain" id="PRO_5037434509" evidence="1">
    <location>
        <begin position="24"/>
        <end position="175"/>
    </location>
</feature>
<dbReference type="Proteomes" id="UP000887572">
    <property type="component" value="Unplaced"/>
</dbReference>
<dbReference type="AlphaFoldDB" id="A0A914HLV5"/>
<keyword evidence="2" id="KW-1185">Reference proteome</keyword>
<feature type="signal peptide" evidence="1">
    <location>
        <begin position="1"/>
        <end position="23"/>
    </location>
</feature>
<accession>A0A914HLV5</accession>
<sequence length="175" mass="19863">MGVSKSVVVVFALFTALTFPALSWECPKDLMPCHKMKENCTDKWGECFPLNASKGDACCPEGSAFKCVDDMTIDEMRSKDPAIIKMKNCILAGHPDWDTIYKKCMPELLEFKIPRSGLWTIVHRIKEKVEKCPKFLKCLQRKHSDYDALRKCLPDPEQKEECNAPLPPIENAPEA</sequence>
<protein>
    <submittedName>
        <fullName evidence="3">Uncharacterized protein</fullName>
    </submittedName>
</protein>
<name>A0A914HLV5_GLORO</name>
<organism evidence="2 3">
    <name type="scientific">Globodera rostochiensis</name>
    <name type="common">Golden nematode worm</name>
    <name type="synonym">Heterodera rostochiensis</name>
    <dbReference type="NCBI Taxonomy" id="31243"/>
    <lineage>
        <taxon>Eukaryota</taxon>
        <taxon>Metazoa</taxon>
        <taxon>Ecdysozoa</taxon>
        <taxon>Nematoda</taxon>
        <taxon>Chromadorea</taxon>
        <taxon>Rhabditida</taxon>
        <taxon>Tylenchina</taxon>
        <taxon>Tylenchomorpha</taxon>
        <taxon>Tylenchoidea</taxon>
        <taxon>Heteroderidae</taxon>
        <taxon>Heteroderinae</taxon>
        <taxon>Globodera</taxon>
    </lineage>
</organism>